<evidence type="ECO:0000313" key="4">
    <source>
        <dbReference type="RefSeq" id="XP_071928134.1"/>
    </source>
</evidence>
<feature type="domain" description="Retrotransposon gag" evidence="2">
    <location>
        <begin position="239"/>
        <end position="328"/>
    </location>
</feature>
<keyword evidence="3" id="KW-1185">Reference proteome</keyword>
<protein>
    <recommendedName>
        <fullName evidence="2">Retrotransposon gag domain-containing protein</fullName>
    </recommendedName>
</protein>
<organism evidence="3 4">
    <name type="scientific">Coffea arabica</name>
    <name type="common">Arabian coffee</name>
    <dbReference type="NCBI Taxonomy" id="13443"/>
    <lineage>
        <taxon>Eukaryota</taxon>
        <taxon>Viridiplantae</taxon>
        <taxon>Streptophyta</taxon>
        <taxon>Embryophyta</taxon>
        <taxon>Tracheophyta</taxon>
        <taxon>Spermatophyta</taxon>
        <taxon>Magnoliopsida</taxon>
        <taxon>eudicotyledons</taxon>
        <taxon>Gunneridae</taxon>
        <taxon>Pentapetalae</taxon>
        <taxon>asterids</taxon>
        <taxon>lamiids</taxon>
        <taxon>Gentianales</taxon>
        <taxon>Rubiaceae</taxon>
        <taxon>Ixoroideae</taxon>
        <taxon>Gardenieae complex</taxon>
        <taxon>Bertiereae - Coffeeae clade</taxon>
        <taxon>Coffeeae</taxon>
        <taxon>Coffea</taxon>
    </lineage>
</organism>
<evidence type="ECO:0000259" key="2">
    <source>
        <dbReference type="Pfam" id="PF03732"/>
    </source>
</evidence>
<dbReference type="PANTHER" id="PTHR33223:SF8">
    <property type="entry name" value="OS04G0172440 PROTEIN"/>
    <property type="match status" value="1"/>
</dbReference>
<gene>
    <name evidence="4" type="primary">LOC140021270</name>
</gene>
<dbReference type="Proteomes" id="UP001652660">
    <property type="component" value="Chromosome 11e"/>
</dbReference>
<proteinExistence type="predicted"/>
<dbReference type="InterPro" id="IPR005162">
    <property type="entry name" value="Retrotrans_gag_dom"/>
</dbReference>
<evidence type="ECO:0000313" key="3">
    <source>
        <dbReference type="Proteomes" id="UP001652660"/>
    </source>
</evidence>
<evidence type="ECO:0000256" key="1">
    <source>
        <dbReference type="SAM" id="MobiDB-lite"/>
    </source>
</evidence>
<dbReference type="RefSeq" id="XP_071928134.1">
    <property type="nucleotide sequence ID" value="XM_072072033.1"/>
</dbReference>
<accession>A0ABM4W8T0</accession>
<dbReference type="PANTHER" id="PTHR33223">
    <property type="entry name" value="CCHC-TYPE DOMAIN-CONTAINING PROTEIN"/>
    <property type="match status" value="1"/>
</dbReference>
<feature type="region of interest" description="Disordered" evidence="1">
    <location>
        <begin position="1"/>
        <end position="22"/>
    </location>
</feature>
<name>A0ABM4W8T0_COFAR</name>
<sequence length="475" mass="54347">MSSQPEPSNRSTTTAQPETTNLGVQLTEMLAKFSEMATEMAVQRKLIDRLINSGVQPEPETVRQPEPELFVIPSTQTSFTPSFPIPPEETFTYTTTNLTYTYPPNPSFFPTHTQGPQPQITSNIPHEPHTFYHTAAEPFLPDHTVQAKPKIGESSAPVDMRLLKRLDRFDEFIRKSQGLNNQGVLDYDELCLFPDVQLPVGFKTPKFNKYDGTGNPKTHLQLFANKLGRPVDDDNLPLRLFPESLEGDALDWYSNLKPEEVKTWLNLSNAFVRQYEYNCELAPTRTTLEGTKRRPSEDHKTYAKRWRKIAAKVEPPMTEDEIIRTFIKAHDPPHFEEIFRMTGCSFAAIVNKLEEYDDFVRVGKIVNVSTLKSQLDALQGQGSSGQKPQFQKKEGEAAFIWDQNPTPRPRFQYKPTYSPPYPYYPSHEQYEEKSKPNLEEIEIVNNGTETEVKEIKISRHLNEKQKKGSCAACRD</sequence>
<dbReference type="GeneID" id="140021270"/>
<dbReference type="Pfam" id="PF03732">
    <property type="entry name" value="Retrotrans_gag"/>
    <property type="match status" value="1"/>
</dbReference>
<reference evidence="4" key="1">
    <citation type="submission" date="2025-08" db="UniProtKB">
        <authorList>
            <consortium name="RefSeq"/>
        </authorList>
    </citation>
    <scope>IDENTIFICATION</scope>
    <source>
        <tissue evidence="4">Leaves</tissue>
    </source>
</reference>